<dbReference type="EMBL" id="JAGXEW010000050">
    <property type="protein sequence ID" value="KAK1151836.1"/>
    <property type="molecule type" value="Genomic_DNA"/>
</dbReference>
<dbReference type="SUPFAM" id="SSF81321">
    <property type="entry name" value="Family A G protein-coupled receptor-like"/>
    <property type="match status" value="1"/>
</dbReference>
<keyword evidence="13" id="KW-0325">Glycoprotein</keyword>
<dbReference type="GO" id="GO:0019957">
    <property type="term" value="F:C-C chemokine binding"/>
    <property type="evidence" value="ECO:0007669"/>
    <property type="project" value="TreeGrafter"/>
</dbReference>
<evidence type="ECO:0000256" key="10">
    <source>
        <dbReference type="ARBA" id="ARBA00023136"/>
    </source>
</evidence>
<dbReference type="PANTHER" id="PTHR10489:SF671">
    <property type="entry name" value="C-X-C CHEMOKINE RECEPTOR TYPE 3"/>
    <property type="match status" value="1"/>
</dbReference>
<keyword evidence="10 17" id="KW-0472">Membrane</keyword>
<dbReference type="Pfam" id="PF00001">
    <property type="entry name" value="7tm_1"/>
    <property type="match status" value="1"/>
</dbReference>
<dbReference type="GO" id="GO:0006954">
    <property type="term" value="P:inflammatory response"/>
    <property type="evidence" value="ECO:0007669"/>
    <property type="project" value="InterPro"/>
</dbReference>
<evidence type="ECO:0000256" key="7">
    <source>
        <dbReference type="ARBA" id="ARBA00022692"/>
    </source>
</evidence>
<feature type="domain" description="G-protein coupled receptors family 1 profile" evidence="18">
    <location>
        <begin position="77"/>
        <end position="330"/>
    </location>
</feature>
<keyword evidence="11" id="KW-1015">Disulfide bond</keyword>
<dbReference type="GO" id="GO:0007204">
    <property type="term" value="P:positive regulation of cytosolic calcium ion concentration"/>
    <property type="evidence" value="ECO:0007669"/>
    <property type="project" value="TreeGrafter"/>
</dbReference>
<feature type="transmembrane region" description="Helical" evidence="17">
    <location>
        <begin position="65"/>
        <end position="86"/>
    </location>
</feature>
<reference evidence="19" key="1">
    <citation type="submission" date="2022-02" db="EMBL/GenBank/DDBJ databases">
        <title>Atlantic sturgeon de novo genome assembly.</title>
        <authorList>
            <person name="Stock M."/>
            <person name="Klopp C."/>
            <person name="Guiguen Y."/>
            <person name="Cabau C."/>
            <person name="Parinello H."/>
            <person name="Santidrian Yebra-Pimentel E."/>
            <person name="Kuhl H."/>
            <person name="Dirks R.P."/>
            <person name="Guessner J."/>
            <person name="Wuertz S."/>
            <person name="Du K."/>
            <person name="Schartl M."/>
        </authorList>
    </citation>
    <scope>NUCLEOTIDE SEQUENCE</scope>
    <source>
        <strain evidence="19">STURGEONOMICS-FGT-2020</strain>
        <tissue evidence="19">Whole blood</tissue>
    </source>
</reference>
<keyword evidence="20" id="KW-1185">Reference proteome</keyword>
<dbReference type="GO" id="GO:0002685">
    <property type="term" value="P:regulation of leukocyte migration"/>
    <property type="evidence" value="ECO:0007669"/>
    <property type="project" value="InterPro"/>
</dbReference>
<dbReference type="PANTHER" id="PTHR10489">
    <property type="entry name" value="CELL ADHESION MOLECULE"/>
    <property type="match status" value="1"/>
</dbReference>
<evidence type="ECO:0000256" key="17">
    <source>
        <dbReference type="SAM" id="Phobius"/>
    </source>
</evidence>
<dbReference type="PROSITE" id="PS00237">
    <property type="entry name" value="G_PROTEIN_RECEP_F1_1"/>
    <property type="match status" value="1"/>
</dbReference>
<evidence type="ECO:0000256" key="11">
    <source>
        <dbReference type="ARBA" id="ARBA00023157"/>
    </source>
</evidence>
<keyword evidence="8 17" id="KW-1133">Transmembrane helix</keyword>
<keyword evidence="12 16" id="KW-0675">Receptor</keyword>
<feature type="transmembrane region" description="Helical" evidence="17">
    <location>
        <begin position="173"/>
        <end position="191"/>
    </location>
</feature>
<keyword evidence="9 16" id="KW-0297">G-protein coupled receptor</keyword>
<protein>
    <recommendedName>
        <fullName evidence="2">C-X-C chemokine receptor type 3</fullName>
    </recommendedName>
    <alternativeName>
        <fullName evidence="15">Interferon-inducible protein 10 receptor</fullName>
    </alternativeName>
</protein>
<evidence type="ECO:0000256" key="14">
    <source>
        <dbReference type="ARBA" id="ARBA00023224"/>
    </source>
</evidence>
<feature type="transmembrane region" description="Helical" evidence="17">
    <location>
        <begin position="98"/>
        <end position="118"/>
    </location>
</feature>
<accession>A0AAD8CJZ1</accession>
<evidence type="ECO:0000256" key="8">
    <source>
        <dbReference type="ARBA" id="ARBA00022989"/>
    </source>
</evidence>
<evidence type="ECO:0000256" key="3">
    <source>
        <dbReference type="ARBA" id="ARBA00022475"/>
    </source>
</evidence>
<organism evidence="19 20">
    <name type="scientific">Acipenser oxyrinchus oxyrinchus</name>
    <dbReference type="NCBI Taxonomy" id="40147"/>
    <lineage>
        <taxon>Eukaryota</taxon>
        <taxon>Metazoa</taxon>
        <taxon>Chordata</taxon>
        <taxon>Craniata</taxon>
        <taxon>Vertebrata</taxon>
        <taxon>Euteleostomi</taxon>
        <taxon>Actinopterygii</taxon>
        <taxon>Chondrostei</taxon>
        <taxon>Acipenseriformes</taxon>
        <taxon>Acipenseridae</taxon>
        <taxon>Acipenser</taxon>
    </lineage>
</organism>
<dbReference type="PROSITE" id="PS50262">
    <property type="entry name" value="G_PROTEIN_RECEP_F1_2"/>
    <property type="match status" value="1"/>
</dbReference>
<dbReference type="FunFam" id="1.20.1070.10:FF:000159">
    <property type="entry name" value="C-X-C chemokine receptor type 3"/>
    <property type="match status" value="1"/>
</dbReference>
<evidence type="ECO:0000256" key="13">
    <source>
        <dbReference type="ARBA" id="ARBA00023180"/>
    </source>
</evidence>
<dbReference type="Gene3D" id="1.20.1070.10">
    <property type="entry name" value="Rhodopsin 7-helix transmembrane proteins"/>
    <property type="match status" value="1"/>
</dbReference>
<comment type="similarity">
    <text evidence="16">Belongs to the G-protein coupled receptor 1 family.</text>
</comment>
<sequence length="377" mass="42684">MDENLTDTMEDWGISEKTSFTGDDLINYSEYDNYNYSYNYSSDSCCGQVCTQHAMLSFDRVFQPVLYSLIFVLGLLGNGLVIAVLLQFKRTWNVTDTFILHLALTDSLLVITLPFWAAEAVHGWVFGTGLCKIVGATFKVNFYCGIFLLGCISLDRYLSIVHAVQMYTRRKPWVVQASCVIVWGVCFLMSVPDLVFLEAVKDDRRDGRTECLHNYSIDTAGQWRLFSRLLYHIAGFFLPSVVMVFCYTMILHTLGKSQGLQKRKAMKVILALVVTFFVCWTPYNVVIFLDTLVSEKAMEPTCEMQNFLDIGKTVTSSLGYLHCCLNPILYAFVGVKFRNNLLDVLSTFGCNIKKHVRPVGRRGSNWSESGDTSYSGI</sequence>
<keyword evidence="3" id="KW-1003">Cell membrane</keyword>
<evidence type="ECO:0000256" key="15">
    <source>
        <dbReference type="ARBA" id="ARBA00030908"/>
    </source>
</evidence>
<dbReference type="PRINTS" id="PR01532">
    <property type="entry name" value="CXCCHMKINER3"/>
</dbReference>
<keyword evidence="6" id="KW-0037">Angiogenesis</keyword>
<dbReference type="InterPro" id="IPR017452">
    <property type="entry name" value="GPCR_Rhodpsn_7TM"/>
</dbReference>
<evidence type="ECO:0000313" key="20">
    <source>
        <dbReference type="Proteomes" id="UP001230051"/>
    </source>
</evidence>
<name>A0AAD8CJZ1_ACIOX</name>
<evidence type="ECO:0000256" key="6">
    <source>
        <dbReference type="ARBA" id="ARBA00022657"/>
    </source>
</evidence>
<dbReference type="GO" id="GO:0060326">
    <property type="term" value="P:cell chemotaxis"/>
    <property type="evidence" value="ECO:0007669"/>
    <property type="project" value="TreeGrafter"/>
</dbReference>
<evidence type="ECO:0000256" key="9">
    <source>
        <dbReference type="ARBA" id="ARBA00023040"/>
    </source>
</evidence>
<dbReference type="Proteomes" id="UP001230051">
    <property type="component" value="Unassembled WGS sequence"/>
</dbReference>
<dbReference type="InterPro" id="IPR000276">
    <property type="entry name" value="GPCR_Rhodpsn"/>
</dbReference>
<feature type="transmembrane region" description="Helical" evidence="17">
    <location>
        <begin position="124"/>
        <end position="152"/>
    </location>
</feature>
<dbReference type="InterPro" id="IPR000355">
    <property type="entry name" value="Chemokine_rcpt"/>
</dbReference>
<evidence type="ECO:0000256" key="5">
    <source>
        <dbReference type="ARBA" id="ARBA00022641"/>
    </source>
</evidence>
<proteinExistence type="inferred from homology"/>
<dbReference type="GO" id="GO:0016494">
    <property type="term" value="F:C-X-C chemokine receptor activity"/>
    <property type="evidence" value="ECO:0007669"/>
    <property type="project" value="InterPro"/>
</dbReference>
<dbReference type="GO" id="GO:0009897">
    <property type="term" value="C:external side of plasma membrane"/>
    <property type="evidence" value="ECO:0007669"/>
    <property type="project" value="TreeGrafter"/>
</dbReference>
<comment type="subcellular location">
    <subcellularLocation>
        <location evidence="1">Cell membrane</location>
        <topology evidence="1">Multi-pass membrane protein</topology>
    </subcellularLocation>
</comment>
<dbReference type="InterPro" id="IPR050119">
    <property type="entry name" value="CCR1-9-like"/>
</dbReference>
<keyword evidence="14 16" id="KW-0807">Transducer</keyword>
<dbReference type="CDD" id="cd15180">
    <property type="entry name" value="7tmA_CXCR3"/>
    <property type="match status" value="1"/>
</dbReference>
<dbReference type="GO" id="GO:0006955">
    <property type="term" value="P:immune response"/>
    <property type="evidence" value="ECO:0007669"/>
    <property type="project" value="TreeGrafter"/>
</dbReference>
<evidence type="ECO:0000259" key="18">
    <source>
        <dbReference type="PROSITE" id="PS50262"/>
    </source>
</evidence>
<dbReference type="InterPro" id="IPR004070">
    <property type="entry name" value="Chemokine_CXCR3"/>
</dbReference>
<gene>
    <name evidence="19" type="primary">CXCR3</name>
    <name evidence="19" type="ORF">AOXY_G32189</name>
</gene>
<feature type="transmembrane region" description="Helical" evidence="17">
    <location>
        <begin position="268"/>
        <end position="289"/>
    </location>
</feature>
<dbReference type="PRINTS" id="PR00657">
    <property type="entry name" value="CCCHEMOKINER"/>
</dbReference>
<evidence type="ECO:0000256" key="1">
    <source>
        <dbReference type="ARBA" id="ARBA00004651"/>
    </source>
</evidence>
<evidence type="ECO:0000313" key="19">
    <source>
        <dbReference type="EMBL" id="KAK1151836.1"/>
    </source>
</evidence>
<comment type="caution">
    <text evidence="19">The sequence shown here is derived from an EMBL/GenBank/DDBJ whole genome shotgun (WGS) entry which is preliminary data.</text>
</comment>
<evidence type="ECO:0000256" key="4">
    <source>
        <dbReference type="ARBA" id="ARBA00022500"/>
    </source>
</evidence>
<evidence type="ECO:0000256" key="12">
    <source>
        <dbReference type="ARBA" id="ARBA00023170"/>
    </source>
</evidence>
<keyword evidence="7 16" id="KW-0812">Transmembrane</keyword>
<dbReference type="AlphaFoldDB" id="A0AAD8CJZ1"/>
<feature type="transmembrane region" description="Helical" evidence="17">
    <location>
        <begin position="229"/>
        <end position="247"/>
    </location>
</feature>
<dbReference type="PRINTS" id="PR00237">
    <property type="entry name" value="GPCRRHODOPSN"/>
</dbReference>
<dbReference type="GO" id="GO:0001525">
    <property type="term" value="P:angiogenesis"/>
    <property type="evidence" value="ECO:0007669"/>
    <property type="project" value="UniProtKB-KW"/>
</dbReference>
<dbReference type="GO" id="GO:0016493">
    <property type="term" value="F:C-C chemokine receptor activity"/>
    <property type="evidence" value="ECO:0007669"/>
    <property type="project" value="TreeGrafter"/>
</dbReference>
<dbReference type="GO" id="GO:0019722">
    <property type="term" value="P:calcium-mediated signaling"/>
    <property type="evidence" value="ECO:0007669"/>
    <property type="project" value="TreeGrafter"/>
</dbReference>
<evidence type="ECO:0000256" key="2">
    <source>
        <dbReference type="ARBA" id="ARBA00020038"/>
    </source>
</evidence>
<evidence type="ECO:0000256" key="16">
    <source>
        <dbReference type="RuleBase" id="RU000688"/>
    </source>
</evidence>
<keyword evidence="5" id="KW-0765">Sulfation</keyword>
<keyword evidence="4" id="KW-0145">Chemotaxis</keyword>